<sequence>HLSTEHRSTTNCNNNYVYRPKSEVETRKYYIQTTGKNPDHETYQALHPKTTTYHSTGSCYDTPSHTKTHHSFYSEVPRTAYAPKLVDLTPSNNSYTSNDECIHIVPKNGSTLDPPYLKIYNAPVTYLH</sequence>
<dbReference type="AlphaFoldDB" id="A0A8S3FC46"/>
<protein>
    <submittedName>
        <fullName evidence="1">Uncharacterized protein</fullName>
    </submittedName>
</protein>
<feature type="non-terminal residue" evidence="1">
    <location>
        <position position="1"/>
    </location>
</feature>
<proteinExistence type="predicted"/>
<gene>
    <name evidence="1" type="ORF">BYL167_LOCUS66357</name>
</gene>
<accession>A0A8S3FC46</accession>
<comment type="caution">
    <text evidence="1">The sequence shown here is derived from an EMBL/GenBank/DDBJ whole genome shotgun (WGS) entry which is preliminary data.</text>
</comment>
<organism evidence="1 2">
    <name type="scientific">Rotaria magnacalcarata</name>
    <dbReference type="NCBI Taxonomy" id="392030"/>
    <lineage>
        <taxon>Eukaryota</taxon>
        <taxon>Metazoa</taxon>
        <taxon>Spiralia</taxon>
        <taxon>Gnathifera</taxon>
        <taxon>Rotifera</taxon>
        <taxon>Eurotatoria</taxon>
        <taxon>Bdelloidea</taxon>
        <taxon>Philodinida</taxon>
        <taxon>Philodinidae</taxon>
        <taxon>Rotaria</taxon>
    </lineage>
</organism>
<reference evidence="1" key="1">
    <citation type="submission" date="2021-02" db="EMBL/GenBank/DDBJ databases">
        <authorList>
            <person name="Nowell W R."/>
        </authorList>
    </citation>
    <scope>NUCLEOTIDE SEQUENCE</scope>
</reference>
<dbReference type="EMBL" id="CAJOBH010243053">
    <property type="protein sequence ID" value="CAF5115867.1"/>
    <property type="molecule type" value="Genomic_DNA"/>
</dbReference>
<dbReference type="Proteomes" id="UP000681967">
    <property type="component" value="Unassembled WGS sequence"/>
</dbReference>
<evidence type="ECO:0000313" key="1">
    <source>
        <dbReference type="EMBL" id="CAF5115867.1"/>
    </source>
</evidence>
<name>A0A8S3FC46_9BILA</name>
<evidence type="ECO:0000313" key="2">
    <source>
        <dbReference type="Proteomes" id="UP000681967"/>
    </source>
</evidence>